<feature type="compositionally biased region" description="Basic and acidic residues" evidence="1">
    <location>
        <begin position="204"/>
        <end position="222"/>
    </location>
</feature>
<evidence type="ECO:0000313" key="4">
    <source>
        <dbReference type="Proteomes" id="UP001551210"/>
    </source>
</evidence>
<organism evidence="3 4">
    <name type="scientific">Streptomyces exfoliatus</name>
    <name type="common">Streptomyces hydrogenans</name>
    <dbReference type="NCBI Taxonomy" id="1905"/>
    <lineage>
        <taxon>Bacteria</taxon>
        <taxon>Bacillati</taxon>
        <taxon>Actinomycetota</taxon>
        <taxon>Actinomycetes</taxon>
        <taxon>Kitasatosporales</taxon>
        <taxon>Streptomycetaceae</taxon>
        <taxon>Streptomyces</taxon>
    </lineage>
</organism>
<proteinExistence type="predicted"/>
<protein>
    <submittedName>
        <fullName evidence="3">Uncharacterized protein</fullName>
    </submittedName>
</protein>
<accession>A0ABV3CZB5</accession>
<evidence type="ECO:0000256" key="2">
    <source>
        <dbReference type="SAM" id="Phobius"/>
    </source>
</evidence>
<dbReference type="Proteomes" id="UP001551210">
    <property type="component" value="Unassembled WGS sequence"/>
</dbReference>
<evidence type="ECO:0000256" key="1">
    <source>
        <dbReference type="SAM" id="MobiDB-lite"/>
    </source>
</evidence>
<keyword evidence="4" id="KW-1185">Reference proteome</keyword>
<feature type="region of interest" description="Disordered" evidence="1">
    <location>
        <begin position="1"/>
        <end position="22"/>
    </location>
</feature>
<gene>
    <name evidence="3" type="ORF">AB0A76_17695</name>
</gene>
<reference evidence="3 4" key="1">
    <citation type="submission" date="2024-06" db="EMBL/GenBank/DDBJ databases">
        <title>The Natural Products Discovery Center: Release of the First 8490 Sequenced Strains for Exploring Actinobacteria Biosynthetic Diversity.</title>
        <authorList>
            <person name="Kalkreuter E."/>
            <person name="Kautsar S.A."/>
            <person name="Yang D."/>
            <person name="Bader C.D."/>
            <person name="Teijaro C.N."/>
            <person name="Fluegel L."/>
            <person name="Davis C.M."/>
            <person name="Simpson J.R."/>
            <person name="Lauterbach L."/>
            <person name="Steele A.D."/>
            <person name="Gui C."/>
            <person name="Meng S."/>
            <person name="Li G."/>
            <person name="Viehrig K."/>
            <person name="Ye F."/>
            <person name="Su P."/>
            <person name="Kiefer A.F."/>
            <person name="Nichols A."/>
            <person name="Cepeda A.J."/>
            <person name="Yan W."/>
            <person name="Fan B."/>
            <person name="Jiang Y."/>
            <person name="Adhikari A."/>
            <person name="Zheng C.-J."/>
            <person name="Schuster L."/>
            <person name="Cowan T.M."/>
            <person name="Smanski M.J."/>
            <person name="Chevrette M.G."/>
            <person name="De Carvalho L.P.S."/>
            <person name="Shen B."/>
        </authorList>
    </citation>
    <scope>NUCLEOTIDE SEQUENCE [LARGE SCALE GENOMIC DNA]</scope>
    <source>
        <strain evidence="3 4">NPDC045705</strain>
    </source>
</reference>
<keyword evidence="2" id="KW-0472">Membrane</keyword>
<sequence>MERDEQDPVRLALSGEPLPEGAEGDLDVRAALADVETLREQLAFIATAVAGPAPEASPPAAMRPRRRRALRRALAAVAAVAALVVLGTGGAYLVAHNGRPDGGLESAKLTAEGLVACATDIAEGTVTRVERLGGDRGLRVTLSVERRYKEEARTEAGTAGTPAGESRLVFTAGDVPAEESGGPYFRVGTRMLVIVSRFPGEGPVTHREGDPPPRDSGEDVGAVRDDLEYGRAWVRKALPGSTGADCSHPG</sequence>
<comment type="caution">
    <text evidence="3">The sequence shown here is derived from an EMBL/GenBank/DDBJ whole genome shotgun (WGS) entry which is preliminary data.</text>
</comment>
<feature type="transmembrane region" description="Helical" evidence="2">
    <location>
        <begin position="73"/>
        <end position="95"/>
    </location>
</feature>
<feature type="region of interest" description="Disordered" evidence="1">
    <location>
        <begin position="200"/>
        <end position="222"/>
    </location>
</feature>
<name>A0ABV3CZB5_STREX</name>
<keyword evidence="2" id="KW-1133">Transmembrane helix</keyword>
<keyword evidence="2" id="KW-0812">Transmembrane</keyword>
<dbReference type="RefSeq" id="WP_359208875.1">
    <property type="nucleotide sequence ID" value="NZ_JBEZAM010000021.1"/>
</dbReference>
<dbReference type="EMBL" id="JBEZAM010000021">
    <property type="protein sequence ID" value="MEU7295028.1"/>
    <property type="molecule type" value="Genomic_DNA"/>
</dbReference>
<evidence type="ECO:0000313" key="3">
    <source>
        <dbReference type="EMBL" id="MEU7295028.1"/>
    </source>
</evidence>